<dbReference type="InterPro" id="IPR026816">
    <property type="entry name" value="Flavodoxin_dom"/>
</dbReference>
<dbReference type="Pfam" id="PF12724">
    <property type="entry name" value="Flavodoxin_5"/>
    <property type="match status" value="1"/>
</dbReference>
<dbReference type="GO" id="GO:0009055">
    <property type="term" value="F:electron transfer activity"/>
    <property type="evidence" value="ECO:0007669"/>
    <property type="project" value="InterPro"/>
</dbReference>
<sequence>MKNIVVYKSKYGSTEKYAKWIGEELNCKVSKIGNINIDDLLNYDNIVFGGWLHAGSIKGFKQIYKDIDKLKNKNLIVFSVGLSIMDDKILEEVNKNNFKDTDNIKHFYLRGAFNYKNLTAPDKLMMNMFKMILKRQKEEEMDENTKGMLEAYTTPVDFTDKDSIKPIIDAINIINLQ</sequence>
<evidence type="ECO:0000313" key="2">
    <source>
        <dbReference type="EMBL" id="KHS58813.1"/>
    </source>
</evidence>
<dbReference type="STRING" id="1577792.QX51_00530"/>
<gene>
    <name evidence="2" type="ORF">QX51_00530</name>
</gene>
<dbReference type="PANTHER" id="PTHR38030:SF2">
    <property type="entry name" value="PROTOPORPHYRINOGEN IX DEHYDROGENASE [QUINONE]"/>
    <property type="match status" value="1"/>
</dbReference>
<dbReference type="Gene3D" id="3.40.50.360">
    <property type="match status" value="1"/>
</dbReference>
<evidence type="ECO:0000259" key="1">
    <source>
        <dbReference type="PROSITE" id="PS50902"/>
    </source>
</evidence>
<dbReference type="Proteomes" id="UP000031189">
    <property type="component" value="Unassembled WGS sequence"/>
</dbReference>
<dbReference type="GO" id="GO:0016651">
    <property type="term" value="F:oxidoreductase activity, acting on NAD(P)H"/>
    <property type="evidence" value="ECO:0007669"/>
    <property type="project" value="UniProtKB-ARBA"/>
</dbReference>
<feature type="domain" description="Flavodoxin-like" evidence="1">
    <location>
        <begin position="3"/>
        <end position="149"/>
    </location>
</feature>
<organism evidence="2 3">
    <name type="scientific">Terrisporobacter othiniensis</name>
    <dbReference type="NCBI Taxonomy" id="1577792"/>
    <lineage>
        <taxon>Bacteria</taxon>
        <taxon>Bacillati</taxon>
        <taxon>Bacillota</taxon>
        <taxon>Clostridia</taxon>
        <taxon>Peptostreptococcales</taxon>
        <taxon>Peptostreptococcaceae</taxon>
        <taxon>Terrisporobacter</taxon>
    </lineage>
</organism>
<accession>A0A0B3W1B6</accession>
<dbReference type="AlphaFoldDB" id="A0A0B3W1B6"/>
<name>A0A0B3W1B6_9FIRM</name>
<dbReference type="GO" id="GO:0006783">
    <property type="term" value="P:heme biosynthetic process"/>
    <property type="evidence" value="ECO:0007669"/>
    <property type="project" value="TreeGrafter"/>
</dbReference>
<protein>
    <recommendedName>
        <fullName evidence="1">Flavodoxin-like domain-containing protein</fullName>
    </recommendedName>
</protein>
<dbReference type="RefSeq" id="WP_039677947.1">
    <property type="nucleotide sequence ID" value="NZ_JWHR01000005.1"/>
</dbReference>
<dbReference type="EMBL" id="JWHR01000005">
    <property type="protein sequence ID" value="KHS58813.1"/>
    <property type="molecule type" value="Genomic_DNA"/>
</dbReference>
<dbReference type="InterPro" id="IPR052200">
    <property type="entry name" value="Protoporphyrinogen_IX_DH"/>
</dbReference>
<dbReference type="PROSITE" id="PS00201">
    <property type="entry name" value="FLAVODOXIN"/>
    <property type="match status" value="1"/>
</dbReference>
<dbReference type="PANTHER" id="PTHR38030">
    <property type="entry name" value="PROTOPORPHYRINOGEN IX DEHYDROGENASE [MENAQUINONE]"/>
    <property type="match status" value="1"/>
</dbReference>
<dbReference type="PROSITE" id="PS50902">
    <property type="entry name" value="FLAVODOXIN_LIKE"/>
    <property type="match status" value="1"/>
</dbReference>
<dbReference type="SUPFAM" id="SSF52218">
    <property type="entry name" value="Flavoproteins"/>
    <property type="match status" value="1"/>
</dbReference>
<keyword evidence="3" id="KW-1185">Reference proteome</keyword>
<dbReference type="InterPro" id="IPR001226">
    <property type="entry name" value="Flavodoxin_CS"/>
</dbReference>
<reference evidence="2 3" key="1">
    <citation type="submission" date="2014-12" db="EMBL/GenBank/DDBJ databases">
        <title>Draft genome sequence of Terrisporobacter sp. 08-306576, isolated from the blood culture of a bacteremia patient.</title>
        <authorList>
            <person name="Lund L.C."/>
            <person name="Sydenham T.V."/>
            <person name="Hogh S.V."/>
            <person name="Skov M.N."/>
            <person name="Kemp M."/>
            <person name="Justesen U.S."/>
        </authorList>
    </citation>
    <scope>NUCLEOTIDE SEQUENCE [LARGE SCALE GENOMIC DNA]</scope>
    <source>
        <strain evidence="2 3">08-306576</strain>
    </source>
</reference>
<evidence type="ECO:0000313" key="3">
    <source>
        <dbReference type="Proteomes" id="UP000031189"/>
    </source>
</evidence>
<dbReference type="OrthoDB" id="2146857at2"/>
<dbReference type="InterPro" id="IPR008254">
    <property type="entry name" value="Flavodoxin/NO_synth"/>
</dbReference>
<dbReference type="GO" id="GO:0010181">
    <property type="term" value="F:FMN binding"/>
    <property type="evidence" value="ECO:0007669"/>
    <property type="project" value="InterPro"/>
</dbReference>
<dbReference type="InterPro" id="IPR029039">
    <property type="entry name" value="Flavoprotein-like_sf"/>
</dbReference>
<proteinExistence type="predicted"/>
<dbReference type="GO" id="GO:0070819">
    <property type="term" value="F:menaquinone-dependent protoporphyrinogen oxidase activity"/>
    <property type="evidence" value="ECO:0007669"/>
    <property type="project" value="TreeGrafter"/>
</dbReference>
<comment type="caution">
    <text evidence="2">The sequence shown here is derived from an EMBL/GenBank/DDBJ whole genome shotgun (WGS) entry which is preliminary data.</text>
</comment>